<dbReference type="RefSeq" id="WP_144583209.1">
    <property type="nucleotide sequence ID" value="NZ_VMTP01000048.1"/>
</dbReference>
<organism evidence="1 2">
    <name type="scientific">Acinetobacter colistiniresistens</name>
    <dbReference type="NCBI Taxonomy" id="280145"/>
    <lineage>
        <taxon>Bacteria</taxon>
        <taxon>Pseudomonadati</taxon>
        <taxon>Pseudomonadota</taxon>
        <taxon>Gammaproteobacteria</taxon>
        <taxon>Moraxellales</taxon>
        <taxon>Moraxellaceae</taxon>
        <taxon>Acinetobacter</taxon>
    </lineage>
</organism>
<proteinExistence type="predicted"/>
<evidence type="ECO:0000313" key="2">
    <source>
        <dbReference type="Proteomes" id="UP000316981"/>
    </source>
</evidence>
<reference evidence="1 2" key="1">
    <citation type="submission" date="2019-07" db="EMBL/GenBank/DDBJ databases">
        <title>Draft Genome Sequence of the first blaOXA-58-Harboring Acinetobacter colistiniresistens clinical isolate from Brazil.</title>
        <authorList>
            <person name="Favaro L.S."/>
            <person name="Paula-Petroli S.B."/>
            <person name="Moura C.F."/>
            <person name="Tognim M.C.B."/>
            <person name="Venancio E.J."/>
            <person name="Yamada-Ogatta S.F."/>
            <person name="Carrara-Marroni F.E."/>
        </authorList>
    </citation>
    <scope>NUCLEOTIDE SEQUENCE [LARGE SCALE GENOMIC DNA]</scope>
    <source>
        <strain evidence="1 2">DL</strain>
    </source>
</reference>
<dbReference type="EMBL" id="VMTP01000048">
    <property type="protein sequence ID" value="TVT83435.1"/>
    <property type="molecule type" value="Genomic_DNA"/>
</dbReference>
<evidence type="ECO:0000313" key="1">
    <source>
        <dbReference type="EMBL" id="TVT83435.1"/>
    </source>
</evidence>
<protein>
    <submittedName>
        <fullName evidence="1">Uncharacterized protein</fullName>
    </submittedName>
</protein>
<comment type="caution">
    <text evidence="1">The sequence shown here is derived from an EMBL/GenBank/DDBJ whole genome shotgun (WGS) entry which is preliminary data.</text>
</comment>
<accession>A0A558FD51</accession>
<name>A0A558FD51_9GAMM</name>
<dbReference type="AlphaFoldDB" id="A0A558FD51"/>
<gene>
    <name evidence="1" type="ORF">FPV60_07705</name>
</gene>
<sequence>MAEEKLKNGWVRIRQSDSRMNDLPCLKDNKDKVIKVFGWYGTELVPNAEARSVFYNGQFWYY</sequence>
<dbReference type="Proteomes" id="UP000316981">
    <property type="component" value="Unassembled WGS sequence"/>
</dbReference>